<feature type="non-terminal residue" evidence="1">
    <location>
        <position position="93"/>
    </location>
</feature>
<proteinExistence type="predicted"/>
<dbReference type="OrthoDB" id="10060752at2759"/>
<gene>
    <name evidence="1" type="ORF">X975_08820</name>
</gene>
<evidence type="ECO:0000313" key="2">
    <source>
        <dbReference type="Proteomes" id="UP000054359"/>
    </source>
</evidence>
<name>A0A087TLS8_STEMI</name>
<sequence length="93" mass="10521">MHSMRIFQQCLILTVTFGIVAVSAKRWRNKQGRPKQPKSPVARAQPRVLDLLQAIRIPFASQGVDFLVGPDGFPAFRLDQEADIKAPYRLHLP</sequence>
<reference evidence="1 2" key="1">
    <citation type="submission" date="2013-11" db="EMBL/GenBank/DDBJ databases">
        <title>Genome sequencing of Stegodyphus mimosarum.</title>
        <authorList>
            <person name="Bechsgaard J."/>
        </authorList>
    </citation>
    <scope>NUCLEOTIDE SEQUENCE [LARGE SCALE GENOMIC DNA]</scope>
</reference>
<keyword evidence="2" id="KW-1185">Reference proteome</keyword>
<protein>
    <submittedName>
        <fullName evidence="1">Uncharacterized protein</fullName>
    </submittedName>
</protein>
<dbReference type="EMBL" id="KK115795">
    <property type="protein sequence ID" value="KFM66067.1"/>
    <property type="molecule type" value="Genomic_DNA"/>
</dbReference>
<evidence type="ECO:0000313" key="1">
    <source>
        <dbReference type="EMBL" id="KFM66067.1"/>
    </source>
</evidence>
<accession>A0A087TLS8</accession>
<dbReference type="AlphaFoldDB" id="A0A087TLS8"/>
<organism evidence="1 2">
    <name type="scientific">Stegodyphus mimosarum</name>
    <name type="common">African social velvet spider</name>
    <dbReference type="NCBI Taxonomy" id="407821"/>
    <lineage>
        <taxon>Eukaryota</taxon>
        <taxon>Metazoa</taxon>
        <taxon>Ecdysozoa</taxon>
        <taxon>Arthropoda</taxon>
        <taxon>Chelicerata</taxon>
        <taxon>Arachnida</taxon>
        <taxon>Araneae</taxon>
        <taxon>Araneomorphae</taxon>
        <taxon>Entelegynae</taxon>
        <taxon>Eresoidea</taxon>
        <taxon>Eresidae</taxon>
        <taxon>Stegodyphus</taxon>
    </lineage>
</organism>
<dbReference type="Proteomes" id="UP000054359">
    <property type="component" value="Unassembled WGS sequence"/>
</dbReference>